<keyword evidence="8 14" id="KW-0548">Nucleotidyltransferase</keyword>
<feature type="binding site" evidence="13">
    <location>
        <position position="239"/>
    </location>
    <ligand>
        <name>a divalent metal cation</name>
        <dbReference type="ChEBI" id="CHEBI:60240"/>
    </ligand>
</feature>
<dbReference type="HAMAP" id="MF_00107">
    <property type="entry name" value="IspF"/>
    <property type="match status" value="1"/>
</dbReference>
<keyword evidence="7 14" id="KW-0808">Transferase</keyword>
<feature type="binding site" evidence="13">
    <location>
        <position position="241"/>
    </location>
    <ligand>
        <name>a divalent metal cation</name>
        <dbReference type="ChEBI" id="CHEBI:60240"/>
    </ligand>
</feature>
<feature type="binding site" evidence="13">
    <location>
        <position position="273"/>
    </location>
    <ligand>
        <name>a divalent metal cation</name>
        <dbReference type="ChEBI" id="CHEBI:60240"/>
    </ligand>
</feature>
<evidence type="ECO:0000313" key="17">
    <source>
        <dbReference type="Proteomes" id="UP000460221"/>
    </source>
</evidence>
<dbReference type="AlphaFoldDB" id="A0A7K1FK55"/>
<feature type="site" description="Transition state stabilizer" evidence="14">
    <location>
        <position position="21"/>
    </location>
</feature>
<dbReference type="PANTHER" id="PTHR43181">
    <property type="entry name" value="2-C-METHYL-D-ERYTHRITOL 2,4-CYCLODIPHOSPHATE SYNTHASE, CHLOROPLASTIC"/>
    <property type="match status" value="1"/>
</dbReference>
<evidence type="ECO:0000256" key="3">
    <source>
        <dbReference type="ARBA" id="ARBA00004709"/>
    </source>
</evidence>
<dbReference type="InterPro" id="IPR029044">
    <property type="entry name" value="Nucleotide-diphossugar_trans"/>
</dbReference>
<evidence type="ECO:0000256" key="2">
    <source>
        <dbReference type="ARBA" id="ARBA00001282"/>
    </source>
</evidence>
<feature type="binding site" evidence="13">
    <location>
        <begin position="287"/>
        <end position="289"/>
    </location>
    <ligand>
        <name>4-CDP-2-C-methyl-D-erythritol 2-phosphate</name>
        <dbReference type="ChEBI" id="CHEBI:57919"/>
    </ligand>
</feature>
<dbReference type="FunFam" id="3.30.1330.50:FF:000003">
    <property type="entry name" value="2-C-methyl-D-erythritol 2,4-cyclodiphosphate synthase"/>
    <property type="match status" value="1"/>
</dbReference>
<sequence length="390" mass="39317">MIVALVPAAGRGERLGLGIPKAFAEVGGVTLLGHAVDGLLRAGVDRVVVAVGPDELDQARAVLGDRAVVVVGGSDRVASVDNALSALSALNSSAGAADDPEVVLVHDAARCFVPPEVVHRVIGAIRAGADAVVPVLPVADTVRSVRGDGSPGPVVDRSTLRIVQTPQGFRPGVLREAHRAARRDGVSATDDAGLVERLGGTVVFVDGHRQAHKITTPADLEEARLVHAPLVPRVGSGYDTHRIAAGVPCHLAGLEFPGADGCEGHSDGDVAAHALCDALLSAAGLGDLGAIFGTDDPRWAGASGADLLTEVMRLIVAAGFVVGNAVVQVIANTPKLSPRRAEAEAVLSALLGAPVSVAGTTTDGLDASGRGEGRTATATALLLPARSEPA</sequence>
<dbReference type="RefSeq" id="WP_154768646.1">
    <property type="nucleotide sequence ID" value="NZ_WLYK01000003.1"/>
</dbReference>
<proteinExistence type="inferred from homology"/>
<dbReference type="SUPFAM" id="SSF53448">
    <property type="entry name" value="Nucleotide-diphospho-sugar transferases"/>
    <property type="match status" value="1"/>
</dbReference>
<dbReference type="InterPro" id="IPR018294">
    <property type="entry name" value="ISPD_synthase_CS"/>
</dbReference>
<feature type="binding site" evidence="13">
    <location>
        <begin position="265"/>
        <end position="266"/>
    </location>
    <ligand>
        <name>4-CDP-2-C-methyl-D-erythritol 2-phosphate</name>
        <dbReference type="ChEBI" id="CHEBI:57919"/>
    </ligand>
</feature>
<evidence type="ECO:0000256" key="8">
    <source>
        <dbReference type="ARBA" id="ARBA00022695"/>
    </source>
</evidence>
<comment type="cofactor">
    <cofactor evidence="13">
        <name>a divalent metal cation</name>
        <dbReference type="ChEBI" id="CHEBI:60240"/>
    </cofactor>
    <text evidence="13">Binds 1 divalent metal cation per subunit.</text>
</comment>
<dbReference type="Gene3D" id="3.90.550.10">
    <property type="entry name" value="Spore Coat Polysaccharide Biosynthesis Protein SpsA, Chain A"/>
    <property type="match status" value="1"/>
</dbReference>
<evidence type="ECO:0000256" key="5">
    <source>
        <dbReference type="ARBA" id="ARBA00008480"/>
    </source>
</evidence>
<evidence type="ECO:0000256" key="9">
    <source>
        <dbReference type="ARBA" id="ARBA00022723"/>
    </source>
</evidence>
<evidence type="ECO:0000256" key="10">
    <source>
        <dbReference type="ARBA" id="ARBA00023229"/>
    </source>
</evidence>
<dbReference type="InterPro" id="IPR001228">
    <property type="entry name" value="IspD"/>
</dbReference>
<feature type="site" description="Transition state stabilizer" evidence="13">
    <location>
        <position position="265"/>
    </location>
</feature>
<feature type="binding site" evidence="13">
    <location>
        <begin position="360"/>
        <end position="363"/>
    </location>
    <ligand>
        <name>4-CDP-2-C-methyl-D-erythritol 2-phosphate</name>
        <dbReference type="ChEBI" id="CHEBI:57919"/>
    </ligand>
</feature>
<comment type="subunit">
    <text evidence="13">Homotrimer.</text>
</comment>
<dbReference type="PROSITE" id="PS01350">
    <property type="entry name" value="ISPF"/>
    <property type="match status" value="1"/>
</dbReference>
<dbReference type="GO" id="GO:0046872">
    <property type="term" value="F:metal ion binding"/>
    <property type="evidence" value="ECO:0007669"/>
    <property type="project" value="UniProtKB-KW"/>
</dbReference>
<name>A0A7K1FK55_9ACTN</name>
<dbReference type="PROSITE" id="PS01295">
    <property type="entry name" value="ISPD"/>
    <property type="match status" value="1"/>
</dbReference>
<keyword evidence="10 13" id="KW-0414">Isoprene biosynthesis</keyword>
<feature type="binding site" evidence="13">
    <location>
        <position position="370"/>
    </location>
    <ligand>
        <name>4-CDP-2-C-methyl-D-erythritol 2-phosphate</name>
        <dbReference type="ChEBI" id="CHEBI:57919"/>
    </ligand>
</feature>
<evidence type="ECO:0000256" key="13">
    <source>
        <dbReference type="HAMAP-Rule" id="MF_00107"/>
    </source>
</evidence>
<keyword evidence="12" id="KW-0511">Multifunctional enzyme</keyword>
<dbReference type="GO" id="GO:0050518">
    <property type="term" value="F:2-C-methyl-D-erythritol 4-phosphate cytidylyltransferase activity"/>
    <property type="evidence" value="ECO:0007669"/>
    <property type="project" value="UniProtKB-UniRule"/>
</dbReference>
<protein>
    <recommendedName>
        <fullName evidence="13 14">Multifunctional fusion protein</fullName>
    </recommendedName>
    <domain>
        <recommendedName>
            <fullName evidence="13">2-C-methyl-D-erythritol 2,4-cyclodiphosphate synthase</fullName>
            <shortName evidence="13">MECDP-synthase</shortName>
            <shortName evidence="13">MECPP-synthase</shortName>
            <shortName evidence="13">MECPS</shortName>
            <ecNumber evidence="13">4.6.1.12</ecNumber>
        </recommendedName>
    </domain>
    <domain>
        <recommendedName>
            <fullName evidence="14">2-C-methyl-D-erythritol 4-phosphate cytidylyltransferase</fullName>
            <ecNumber evidence="14">2.7.7.60</ecNumber>
        </recommendedName>
        <alternativeName>
            <fullName evidence="14">4-diphosphocytidyl-2C-methyl-D-erythritol synthase</fullName>
        </alternativeName>
        <alternativeName>
            <fullName evidence="14">MEP cytidylyltransferase</fullName>
            <shortName evidence="14">MCT</shortName>
        </alternativeName>
    </domain>
</protein>
<feature type="site" description="Positions MEP for the nucleophilic attack" evidence="14">
    <location>
        <position position="157"/>
    </location>
</feature>
<dbReference type="GO" id="GO:0016114">
    <property type="term" value="P:terpenoid biosynthetic process"/>
    <property type="evidence" value="ECO:0007669"/>
    <property type="project" value="InterPro"/>
</dbReference>
<gene>
    <name evidence="13" type="primary">ispF</name>
    <name evidence="14" type="synonym">ispD</name>
    <name evidence="16" type="ORF">GIS00_11240</name>
</gene>
<comment type="pathway">
    <text evidence="3 13">Isoprenoid biosynthesis; isopentenyl diphosphate biosynthesis via DXP pathway; isopentenyl diphosphate from 1-deoxy-D-xylulose 5-phosphate: step 4/6.</text>
</comment>
<dbReference type="InterPro" id="IPR036571">
    <property type="entry name" value="MECDP_synthase_sf"/>
</dbReference>
<dbReference type="CDD" id="cd00554">
    <property type="entry name" value="MECDP_synthase"/>
    <property type="match status" value="1"/>
</dbReference>
<feature type="binding site" evidence="13">
    <location>
        <begin position="239"/>
        <end position="241"/>
    </location>
    <ligand>
        <name>4-CDP-2-C-methyl-D-erythritol 2-phosphate</name>
        <dbReference type="ChEBI" id="CHEBI:57919"/>
    </ligand>
</feature>
<dbReference type="InterPro" id="IPR034683">
    <property type="entry name" value="IspD/TarI"/>
</dbReference>
<feature type="site" description="Transition state stabilizer" evidence="13">
    <location>
        <position position="361"/>
    </location>
</feature>
<dbReference type="EC" id="4.6.1.12" evidence="13"/>
<dbReference type="SUPFAM" id="SSF69765">
    <property type="entry name" value="IpsF-like"/>
    <property type="match status" value="1"/>
</dbReference>
<evidence type="ECO:0000256" key="4">
    <source>
        <dbReference type="ARBA" id="ARBA00004787"/>
    </source>
</evidence>
<dbReference type="Pfam" id="PF02542">
    <property type="entry name" value="YgbB"/>
    <property type="match status" value="1"/>
</dbReference>
<feature type="site" description="Positions MEP for the nucleophilic attack" evidence="14">
    <location>
        <position position="213"/>
    </location>
</feature>
<comment type="catalytic activity">
    <reaction evidence="2 14">
        <text>2-C-methyl-D-erythritol 4-phosphate + CTP + H(+) = 4-CDP-2-C-methyl-D-erythritol + diphosphate</text>
        <dbReference type="Rhea" id="RHEA:13429"/>
        <dbReference type="ChEBI" id="CHEBI:15378"/>
        <dbReference type="ChEBI" id="CHEBI:33019"/>
        <dbReference type="ChEBI" id="CHEBI:37563"/>
        <dbReference type="ChEBI" id="CHEBI:57823"/>
        <dbReference type="ChEBI" id="CHEBI:58262"/>
        <dbReference type="EC" id="2.7.7.60"/>
    </reaction>
</comment>
<dbReference type="CDD" id="cd02516">
    <property type="entry name" value="CDP-ME_synthetase"/>
    <property type="match status" value="1"/>
</dbReference>
<comment type="catalytic activity">
    <reaction evidence="1 13">
        <text>4-CDP-2-C-methyl-D-erythritol 2-phosphate = 2-C-methyl-D-erythritol 2,4-cyclic diphosphate + CMP</text>
        <dbReference type="Rhea" id="RHEA:23864"/>
        <dbReference type="ChEBI" id="CHEBI:57919"/>
        <dbReference type="ChEBI" id="CHEBI:58483"/>
        <dbReference type="ChEBI" id="CHEBI:60377"/>
        <dbReference type="EC" id="4.6.1.12"/>
    </reaction>
</comment>
<dbReference type="EC" id="2.7.7.60" evidence="14"/>
<dbReference type="Gene3D" id="3.30.1330.50">
    <property type="entry name" value="2-C-methyl-D-erythritol 2,4-cyclodiphosphate synthase"/>
    <property type="match status" value="1"/>
</dbReference>
<comment type="caution">
    <text evidence="16">The sequence shown here is derived from an EMBL/GenBank/DDBJ whole genome shotgun (WGS) entry which is preliminary data.</text>
</comment>
<evidence type="ECO:0000256" key="6">
    <source>
        <dbReference type="ARBA" id="ARBA00009789"/>
    </source>
</evidence>
<comment type="function">
    <text evidence="14">Catalyzes the formation of 4-diphosphocytidyl-2-C-methyl-D-erythritol from CTP and 2-C-methyl-D-erythritol 4-phosphate (MEP).</text>
</comment>
<dbReference type="PANTHER" id="PTHR43181:SF1">
    <property type="entry name" value="2-C-METHYL-D-ERYTHRITOL 2,4-CYCLODIPHOSPHATE SYNTHASE, CHLOROPLASTIC"/>
    <property type="match status" value="1"/>
</dbReference>
<feature type="domain" description="2-C-methyl-D-erythritol 2,4-cyclodiphosphate synthase" evidence="15">
    <location>
        <begin position="233"/>
        <end position="382"/>
    </location>
</feature>
<dbReference type="FunFam" id="3.90.550.10:FF:000003">
    <property type="entry name" value="2-C-methyl-D-erythritol 4-phosphate cytidylyltransferase"/>
    <property type="match status" value="1"/>
</dbReference>
<evidence type="ECO:0000256" key="11">
    <source>
        <dbReference type="ARBA" id="ARBA00023239"/>
    </source>
</evidence>
<comment type="caution">
    <text evidence="13">Lacks conserved residue(s) required for the propagation of feature annotation.</text>
</comment>
<accession>A0A7K1FK55</accession>
<dbReference type="NCBIfam" id="TIGR00453">
    <property type="entry name" value="ispD"/>
    <property type="match status" value="1"/>
</dbReference>
<dbReference type="GO" id="GO:0008685">
    <property type="term" value="F:2-C-methyl-D-erythritol 2,4-cyclodiphosphate synthase activity"/>
    <property type="evidence" value="ECO:0007669"/>
    <property type="project" value="UniProtKB-UniRule"/>
</dbReference>
<feature type="site" description="Transition state stabilizer" evidence="14">
    <location>
        <position position="14"/>
    </location>
</feature>
<evidence type="ECO:0000259" key="15">
    <source>
        <dbReference type="Pfam" id="PF02542"/>
    </source>
</evidence>
<comment type="pathway">
    <text evidence="4 14">Isoprenoid biosynthesis; isopentenyl diphosphate biosynthesis via DXP pathway; isopentenyl diphosphate from 1-deoxy-D-xylulose 5-phosphate: step 2/6.</text>
</comment>
<dbReference type="NCBIfam" id="TIGR00151">
    <property type="entry name" value="ispF"/>
    <property type="match status" value="1"/>
</dbReference>
<dbReference type="UniPathway" id="UPA00056">
    <property type="reaction ID" value="UER00093"/>
</dbReference>
<dbReference type="Pfam" id="PF01128">
    <property type="entry name" value="IspD"/>
    <property type="match status" value="1"/>
</dbReference>
<dbReference type="InterPro" id="IPR003526">
    <property type="entry name" value="MECDP_synthase"/>
</dbReference>
<evidence type="ECO:0000256" key="1">
    <source>
        <dbReference type="ARBA" id="ARBA00000200"/>
    </source>
</evidence>
<organism evidence="16 17">
    <name type="scientific">Nakamurella alba</name>
    <dbReference type="NCBI Taxonomy" id="2665158"/>
    <lineage>
        <taxon>Bacteria</taxon>
        <taxon>Bacillati</taxon>
        <taxon>Actinomycetota</taxon>
        <taxon>Actinomycetes</taxon>
        <taxon>Nakamurellales</taxon>
        <taxon>Nakamurellaceae</taxon>
        <taxon>Nakamurella</taxon>
    </lineage>
</organism>
<evidence type="ECO:0000313" key="16">
    <source>
        <dbReference type="EMBL" id="MTD14521.1"/>
    </source>
</evidence>
<comment type="function">
    <text evidence="13">Involved in the biosynthesis of isopentenyl diphosphate (IPP) and dimethylallyl diphosphate (DMAPP), two major building blocks of isoprenoid compounds. Catalyzes the conversion of 4-diphosphocytidyl-2-C-methyl-D-erythritol 2-phosphate (CDP-ME2P) to 2-C-methyl-D-erythritol 2,4-cyclodiphosphate (ME-CPP) with a corresponding release of cytidine 5-monophosphate (CMP).</text>
</comment>
<keyword evidence="11 13" id="KW-0456">Lyase</keyword>
<dbReference type="EMBL" id="WLYK01000003">
    <property type="protein sequence ID" value="MTD14521.1"/>
    <property type="molecule type" value="Genomic_DNA"/>
</dbReference>
<keyword evidence="9 13" id="KW-0479">Metal-binding</keyword>
<dbReference type="InterPro" id="IPR020555">
    <property type="entry name" value="MECDP_synthase_CS"/>
</dbReference>
<dbReference type="GO" id="GO:0019288">
    <property type="term" value="P:isopentenyl diphosphate biosynthetic process, methylerythritol 4-phosphate pathway"/>
    <property type="evidence" value="ECO:0007669"/>
    <property type="project" value="UniProtKB-UniRule"/>
</dbReference>
<dbReference type="HAMAP" id="MF_00108">
    <property type="entry name" value="IspD"/>
    <property type="match status" value="1"/>
</dbReference>
<dbReference type="Proteomes" id="UP000460221">
    <property type="component" value="Unassembled WGS sequence"/>
</dbReference>
<keyword evidence="17" id="KW-1185">Reference proteome</keyword>
<reference evidence="16 17" key="1">
    <citation type="submission" date="2019-11" db="EMBL/GenBank/DDBJ databases">
        <authorList>
            <person name="Jiang L.-Q."/>
        </authorList>
    </citation>
    <scope>NUCLEOTIDE SEQUENCE [LARGE SCALE GENOMIC DNA]</scope>
    <source>
        <strain evidence="16 17">YIM 132087</strain>
    </source>
</reference>
<evidence type="ECO:0000256" key="12">
    <source>
        <dbReference type="ARBA" id="ARBA00023268"/>
    </source>
</evidence>
<comment type="similarity">
    <text evidence="6 14">Belongs to the IspD/TarI cytidylyltransferase family. IspD subfamily.</text>
</comment>
<evidence type="ECO:0000256" key="7">
    <source>
        <dbReference type="ARBA" id="ARBA00022679"/>
    </source>
</evidence>
<comment type="similarity">
    <text evidence="5 13">Belongs to the IspF family.</text>
</comment>
<evidence type="ECO:0000256" key="14">
    <source>
        <dbReference type="HAMAP-Rule" id="MF_00108"/>
    </source>
</evidence>